<dbReference type="Gene3D" id="3.10.580.10">
    <property type="entry name" value="CBS-domain"/>
    <property type="match status" value="1"/>
</dbReference>
<dbReference type="InterPro" id="IPR046342">
    <property type="entry name" value="CBS_dom_sf"/>
</dbReference>
<dbReference type="PANTHER" id="PTHR43080">
    <property type="entry name" value="CBS DOMAIN-CONTAINING PROTEIN CBSX3, MITOCHONDRIAL"/>
    <property type="match status" value="1"/>
</dbReference>
<dbReference type="Proteomes" id="UP000568106">
    <property type="component" value="Unassembled WGS sequence"/>
</dbReference>
<sequence length="150" mass="16066">MSEFGTTIGMVLKQKSGPVATIAPDASVYQAIEMMAERQVGALLVMTQQSLLGIISERDYARKVILQGRSSKDTPVAEIMSSPVISVSPKHTVGECMRIITKNRIRHLPVVEGGAVVGVVSIGDLVNTVISEQEMTIRHLEAYISGAATT</sequence>
<dbReference type="InterPro" id="IPR044725">
    <property type="entry name" value="CBSX3_CBS_dom"/>
</dbReference>
<dbReference type="Pfam" id="PF00571">
    <property type="entry name" value="CBS"/>
    <property type="match status" value="2"/>
</dbReference>
<reference evidence="1" key="1">
    <citation type="submission" date="2020-08" db="EMBL/GenBank/DDBJ databases">
        <title>Genomic Encyclopedia of Type Strains, Phase IV (KMG-V): Genome sequencing to study the core and pangenomes of soil and plant-associated prokaryotes.</title>
        <authorList>
            <person name="Whitman W."/>
        </authorList>
    </citation>
    <scope>NUCLEOTIDE SEQUENCE [LARGE SCALE GENOMIC DNA]</scope>
    <source>
        <strain evidence="1">M8UP27</strain>
    </source>
</reference>
<dbReference type="InterPro" id="IPR000644">
    <property type="entry name" value="CBS_dom"/>
</dbReference>
<dbReference type="PANTHER" id="PTHR43080:SF2">
    <property type="entry name" value="CBS DOMAIN-CONTAINING PROTEIN"/>
    <property type="match status" value="1"/>
</dbReference>
<dbReference type="SUPFAM" id="SSF54631">
    <property type="entry name" value="CBS-domain pair"/>
    <property type="match status" value="1"/>
</dbReference>
<dbReference type="CDD" id="cd04623">
    <property type="entry name" value="CBS_pair_bac_euk"/>
    <property type="match status" value="1"/>
</dbReference>
<evidence type="ECO:0000313" key="2">
    <source>
        <dbReference type="Proteomes" id="UP000568106"/>
    </source>
</evidence>
<organism evidence="1 2">
    <name type="scientific">Tunturiibacter empetritectus</name>
    <dbReference type="NCBI Taxonomy" id="3069691"/>
    <lineage>
        <taxon>Bacteria</taxon>
        <taxon>Pseudomonadati</taxon>
        <taxon>Acidobacteriota</taxon>
        <taxon>Terriglobia</taxon>
        <taxon>Terriglobales</taxon>
        <taxon>Acidobacteriaceae</taxon>
        <taxon>Tunturiibacter</taxon>
    </lineage>
</organism>
<name>A0A7W8IIY2_9BACT</name>
<comment type="caution">
    <text evidence="1">The sequence shown here is derived from an EMBL/GenBank/DDBJ whole genome shotgun (WGS) entry which is preliminary data.</text>
</comment>
<proteinExistence type="predicted"/>
<dbReference type="SMART" id="SM00116">
    <property type="entry name" value="CBS"/>
    <property type="match status" value="2"/>
</dbReference>
<protein>
    <submittedName>
        <fullName evidence="1">CBS domain-containing protein</fullName>
    </submittedName>
</protein>
<keyword evidence="2" id="KW-1185">Reference proteome</keyword>
<dbReference type="InterPro" id="IPR051257">
    <property type="entry name" value="Diverse_CBS-Domain"/>
</dbReference>
<dbReference type="PROSITE" id="PS51371">
    <property type="entry name" value="CBS"/>
    <property type="match status" value="2"/>
</dbReference>
<accession>A0A7W8IIY2</accession>
<gene>
    <name evidence="1" type="ORF">HDF09_001859</name>
</gene>
<dbReference type="EMBL" id="JACHDY010000002">
    <property type="protein sequence ID" value="MBB5317190.1"/>
    <property type="molecule type" value="Genomic_DNA"/>
</dbReference>
<evidence type="ECO:0000313" key="1">
    <source>
        <dbReference type="EMBL" id="MBB5317190.1"/>
    </source>
</evidence>